<organism evidence="12">
    <name type="scientific">candidate division WOR-3 bacterium</name>
    <dbReference type="NCBI Taxonomy" id="2052148"/>
    <lineage>
        <taxon>Bacteria</taxon>
        <taxon>Bacteria division WOR-3</taxon>
    </lineage>
</organism>
<feature type="binding site" evidence="10">
    <location>
        <position position="146"/>
    </location>
    <ligand>
        <name>Mg(2+)</name>
        <dbReference type="ChEBI" id="CHEBI:18420"/>
    </ligand>
</feature>
<proteinExistence type="inferred from homology"/>
<evidence type="ECO:0000256" key="2">
    <source>
        <dbReference type="ARBA" id="ARBA00011081"/>
    </source>
</evidence>
<keyword evidence="8 10" id="KW-0786">Thiamine pyrophosphate</keyword>
<comment type="function">
    <text evidence="10">Catalyzes the acyloin condensation reaction between C atoms 2 and 3 of pyruvate and glyceraldehyde 3-phosphate to yield 1-deoxy-D-xylulose-5-phosphate (DXP).</text>
</comment>
<keyword evidence="5 10" id="KW-0479">Metal-binding</keyword>
<feature type="binding site" evidence="10">
    <location>
        <position position="287"/>
    </location>
    <ligand>
        <name>thiamine diphosphate</name>
        <dbReference type="ChEBI" id="CHEBI:58937"/>
    </ligand>
</feature>
<dbReference type="SUPFAM" id="SSF52518">
    <property type="entry name" value="Thiamin diphosphate-binding fold (THDP-binding)"/>
    <property type="match status" value="2"/>
</dbReference>
<evidence type="ECO:0000256" key="5">
    <source>
        <dbReference type="ARBA" id="ARBA00022723"/>
    </source>
</evidence>
<dbReference type="Gene3D" id="3.40.50.970">
    <property type="match status" value="2"/>
</dbReference>
<dbReference type="GO" id="GO:0030976">
    <property type="term" value="F:thiamine pyrophosphate binding"/>
    <property type="evidence" value="ECO:0007669"/>
    <property type="project" value="UniProtKB-UniRule"/>
</dbReference>
<reference evidence="12" key="1">
    <citation type="journal article" date="2020" name="mSystems">
        <title>Genome- and Community-Level Interaction Insights into Carbon Utilization and Element Cycling Functions of Hydrothermarchaeota in Hydrothermal Sediment.</title>
        <authorList>
            <person name="Zhou Z."/>
            <person name="Liu Y."/>
            <person name="Xu W."/>
            <person name="Pan J."/>
            <person name="Luo Z.H."/>
            <person name="Li M."/>
        </authorList>
    </citation>
    <scope>NUCLEOTIDE SEQUENCE [LARGE SCALE GENOMIC DNA]</scope>
    <source>
        <strain evidence="12">SpSt-876</strain>
    </source>
</reference>
<evidence type="ECO:0000256" key="8">
    <source>
        <dbReference type="ARBA" id="ARBA00023052"/>
    </source>
</evidence>
<dbReference type="GO" id="GO:0008661">
    <property type="term" value="F:1-deoxy-D-xylulose-5-phosphate synthase activity"/>
    <property type="evidence" value="ECO:0007669"/>
    <property type="project" value="UniProtKB-UniRule"/>
</dbReference>
<protein>
    <recommendedName>
        <fullName evidence="10">1-deoxy-D-xylulose-5-phosphate synthase</fullName>
        <ecNumber evidence="10">2.2.1.7</ecNumber>
    </recommendedName>
    <alternativeName>
        <fullName evidence="10">1-deoxyxylulose-5-phosphate synthase</fullName>
        <shortName evidence="10">DXP synthase</shortName>
        <shortName evidence="10">DXPS</shortName>
    </alternativeName>
</protein>
<feature type="binding site" evidence="10">
    <location>
        <begin position="115"/>
        <end position="117"/>
    </location>
    <ligand>
        <name>thiamine diphosphate</name>
        <dbReference type="ChEBI" id="CHEBI:58937"/>
    </ligand>
</feature>
<dbReference type="SMART" id="SM00861">
    <property type="entry name" value="Transket_pyr"/>
    <property type="match status" value="1"/>
</dbReference>
<evidence type="ECO:0000256" key="4">
    <source>
        <dbReference type="ARBA" id="ARBA00022679"/>
    </source>
</evidence>
<accession>A0A7C6EBY5</accession>
<dbReference type="InterPro" id="IPR005475">
    <property type="entry name" value="Transketolase-like_Pyr-bd"/>
</dbReference>
<dbReference type="CDD" id="cd07033">
    <property type="entry name" value="TPP_PYR_DXS_TK_like"/>
    <property type="match status" value="1"/>
</dbReference>
<dbReference type="GO" id="GO:0016114">
    <property type="term" value="P:terpenoid biosynthetic process"/>
    <property type="evidence" value="ECO:0007669"/>
    <property type="project" value="UniProtKB-UniRule"/>
</dbReference>
<gene>
    <name evidence="10 12" type="primary">dxs</name>
    <name evidence="12" type="ORF">ENW73_09765</name>
</gene>
<dbReference type="EMBL" id="DTLI01000231">
    <property type="protein sequence ID" value="HHS53117.1"/>
    <property type="molecule type" value="Genomic_DNA"/>
</dbReference>
<dbReference type="Gene3D" id="3.40.50.920">
    <property type="match status" value="1"/>
</dbReference>
<evidence type="ECO:0000313" key="12">
    <source>
        <dbReference type="EMBL" id="HHS53117.1"/>
    </source>
</evidence>
<dbReference type="InterPro" id="IPR029061">
    <property type="entry name" value="THDP-binding"/>
</dbReference>
<comment type="subunit">
    <text evidence="3 10">Homodimer.</text>
</comment>
<dbReference type="InterPro" id="IPR009014">
    <property type="entry name" value="Transketo_C/PFOR_II"/>
</dbReference>
<dbReference type="Pfam" id="PF02780">
    <property type="entry name" value="Transketolase_C"/>
    <property type="match status" value="1"/>
</dbReference>
<comment type="similarity">
    <text evidence="2 10">Belongs to the transketolase family. DXPS subfamily.</text>
</comment>
<dbReference type="EC" id="2.2.1.7" evidence="10"/>
<dbReference type="PANTHER" id="PTHR43322:SF5">
    <property type="entry name" value="1-DEOXY-D-XYLULOSE-5-PHOSPHATE SYNTHASE, CHLOROPLASTIC"/>
    <property type="match status" value="1"/>
</dbReference>
<evidence type="ECO:0000256" key="7">
    <source>
        <dbReference type="ARBA" id="ARBA00022977"/>
    </source>
</evidence>
<dbReference type="InterPro" id="IPR020826">
    <property type="entry name" value="Transketolase_BS"/>
</dbReference>
<feature type="binding site" evidence="10">
    <location>
        <position position="175"/>
    </location>
    <ligand>
        <name>Mg(2+)</name>
        <dbReference type="ChEBI" id="CHEBI:18420"/>
    </ligand>
</feature>
<dbReference type="Pfam" id="PF13292">
    <property type="entry name" value="DXP_synthase_N"/>
    <property type="match status" value="1"/>
</dbReference>
<evidence type="ECO:0000256" key="3">
    <source>
        <dbReference type="ARBA" id="ARBA00011738"/>
    </source>
</evidence>
<keyword evidence="7 10" id="KW-0784">Thiamine biosynthesis</keyword>
<evidence type="ECO:0000256" key="6">
    <source>
        <dbReference type="ARBA" id="ARBA00022842"/>
    </source>
</evidence>
<comment type="cofactor">
    <cofactor evidence="10">
        <name>Mg(2+)</name>
        <dbReference type="ChEBI" id="CHEBI:18420"/>
    </cofactor>
    <text evidence="10">Binds 1 Mg(2+) ion per subunit.</text>
</comment>
<dbReference type="InterPro" id="IPR033248">
    <property type="entry name" value="Transketolase_C"/>
</dbReference>
<comment type="pathway">
    <text evidence="1 10">Metabolic intermediate biosynthesis; 1-deoxy-D-xylulose 5-phosphate biosynthesis; 1-deoxy-D-xylulose 5-phosphate from D-glyceraldehyde 3-phosphate and pyruvate: step 1/1.</text>
</comment>
<feature type="binding site" evidence="10">
    <location>
        <position position="175"/>
    </location>
    <ligand>
        <name>thiamine diphosphate</name>
        <dbReference type="ChEBI" id="CHEBI:58937"/>
    </ligand>
</feature>
<feature type="binding site" evidence="10">
    <location>
        <position position="367"/>
    </location>
    <ligand>
        <name>thiamine diphosphate</name>
        <dbReference type="ChEBI" id="CHEBI:58937"/>
    </ligand>
</feature>
<dbReference type="GO" id="GO:0009228">
    <property type="term" value="P:thiamine biosynthetic process"/>
    <property type="evidence" value="ECO:0007669"/>
    <property type="project" value="UniProtKB-UniRule"/>
</dbReference>
<dbReference type="PANTHER" id="PTHR43322">
    <property type="entry name" value="1-D-DEOXYXYLULOSE 5-PHOSPHATE SYNTHASE-RELATED"/>
    <property type="match status" value="1"/>
</dbReference>
<dbReference type="PROSITE" id="PS00802">
    <property type="entry name" value="TRANSKETOLASE_2"/>
    <property type="match status" value="1"/>
</dbReference>
<dbReference type="AlphaFoldDB" id="A0A7C6EBY5"/>
<evidence type="ECO:0000256" key="9">
    <source>
        <dbReference type="ARBA" id="ARBA00023229"/>
    </source>
</evidence>
<feature type="domain" description="Transketolase-like pyrimidine-binding" evidence="11">
    <location>
        <begin position="316"/>
        <end position="481"/>
    </location>
</feature>
<dbReference type="GO" id="GO:0019288">
    <property type="term" value="P:isopentenyl diphosphate biosynthetic process, methylerythritol 4-phosphate pathway"/>
    <property type="evidence" value="ECO:0007669"/>
    <property type="project" value="TreeGrafter"/>
</dbReference>
<comment type="caution">
    <text evidence="12">The sequence shown here is derived from an EMBL/GenBank/DDBJ whole genome shotgun (WGS) entry which is preliminary data.</text>
</comment>
<keyword evidence="6 10" id="KW-0460">Magnesium</keyword>
<sequence>MMAILEKIDAPADLKRLSISDLTLLAEEIRNLIIQVTAQRGGHLAPSLGVVELTIALHYVFDAPKDKIIWDVGHQSYAHKIITGRRREFLTLRTKNGISGFPKREESIYDVFSTGHSGNSISVALGLADAARLSGDVFKTIAVIGDGSIVTGMAFEALNNTGNRKRDLIVVLNDNEMSIAKTNGAIATHLSRIITGQFYNRVRADVWNLLGKLPKNLSGKARIAAKKVEEGLKNLIVPSIIFEEMGFRYIGPIQGHNLSELIATFQRIKNRTEPILVHIVTKKGKGYKPAEAEPERFHGVGPFEVRTGRLITPNPSGFTKVFGESLVALAEKNQRIVVITPGMCLGSGLAEFRKRYPERFYDVGICEQHAVTFAAGLALGGLKPIVAIYSTFLARAYDQLIQDVCLQKLPVVFAIDRAGLVGEDGPTHHGQFDLSYLRLIPNLVVMAPKDENELVAMLEWAIEYDQGPVAIRYPKGSAKWNGKVSEIKIGKAEIIREGKDGCVLAIGSAVLPVSEAVESLVKEGIDLCVVNARFVKPLDEELLLNLVRVRRIKQFVTVEENVLAGGFGSSIMEFFEKKRLNLPVKRIGLEDNFIGQGSREELLLSQGLLDEKLKQTLSKEFAILNSLPISR</sequence>
<dbReference type="InterPro" id="IPR005477">
    <property type="entry name" value="Dxylulose-5-P_synthase"/>
</dbReference>
<dbReference type="UniPathway" id="UPA00064">
    <property type="reaction ID" value="UER00091"/>
</dbReference>
<dbReference type="CDD" id="cd02007">
    <property type="entry name" value="TPP_DXS"/>
    <property type="match status" value="1"/>
</dbReference>
<comment type="cofactor">
    <cofactor evidence="10">
        <name>thiamine diphosphate</name>
        <dbReference type="ChEBI" id="CHEBI:58937"/>
    </cofactor>
    <text evidence="10">Binds 1 thiamine pyrophosphate per subunit.</text>
</comment>
<dbReference type="HAMAP" id="MF_00315">
    <property type="entry name" value="DXP_synth"/>
    <property type="match status" value="1"/>
</dbReference>
<dbReference type="GO" id="GO:0005829">
    <property type="term" value="C:cytosol"/>
    <property type="evidence" value="ECO:0007669"/>
    <property type="project" value="TreeGrafter"/>
</dbReference>
<dbReference type="SUPFAM" id="SSF52922">
    <property type="entry name" value="TK C-terminal domain-like"/>
    <property type="match status" value="1"/>
</dbReference>
<comment type="catalytic activity">
    <reaction evidence="10">
        <text>D-glyceraldehyde 3-phosphate + pyruvate + H(+) = 1-deoxy-D-xylulose 5-phosphate + CO2</text>
        <dbReference type="Rhea" id="RHEA:12605"/>
        <dbReference type="ChEBI" id="CHEBI:15361"/>
        <dbReference type="ChEBI" id="CHEBI:15378"/>
        <dbReference type="ChEBI" id="CHEBI:16526"/>
        <dbReference type="ChEBI" id="CHEBI:57792"/>
        <dbReference type="ChEBI" id="CHEBI:59776"/>
        <dbReference type="EC" id="2.2.1.7"/>
    </reaction>
</comment>
<dbReference type="NCBIfam" id="NF003933">
    <property type="entry name" value="PRK05444.2-2"/>
    <property type="match status" value="1"/>
</dbReference>
<dbReference type="InterPro" id="IPR049557">
    <property type="entry name" value="Transketolase_CS"/>
</dbReference>
<feature type="binding site" evidence="10">
    <location>
        <position position="74"/>
    </location>
    <ligand>
        <name>thiamine diphosphate</name>
        <dbReference type="ChEBI" id="CHEBI:58937"/>
    </ligand>
</feature>
<dbReference type="FunFam" id="3.40.50.970:FF:000005">
    <property type="entry name" value="1-deoxy-D-xylulose-5-phosphate synthase"/>
    <property type="match status" value="1"/>
</dbReference>
<dbReference type="PROSITE" id="PS00801">
    <property type="entry name" value="TRANSKETOLASE_1"/>
    <property type="match status" value="1"/>
</dbReference>
<keyword evidence="4 10" id="KW-0808">Transferase</keyword>
<feature type="binding site" evidence="10">
    <location>
        <begin position="147"/>
        <end position="148"/>
    </location>
    <ligand>
        <name>thiamine diphosphate</name>
        <dbReference type="ChEBI" id="CHEBI:58937"/>
    </ligand>
</feature>
<dbReference type="GO" id="GO:0000287">
    <property type="term" value="F:magnesium ion binding"/>
    <property type="evidence" value="ECO:0007669"/>
    <property type="project" value="UniProtKB-UniRule"/>
</dbReference>
<evidence type="ECO:0000256" key="1">
    <source>
        <dbReference type="ARBA" id="ARBA00004980"/>
    </source>
</evidence>
<evidence type="ECO:0000259" key="11">
    <source>
        <dbReference type="SMART" id="SM00861"/>
    </source>
</evidence>
<keyword evidence="9 10" id="KW-0414">Isoprene biosynthesis</keyword>
<name>A0A7C6EBY5_UNCW3</name>
<evidence type="ECO:0000256" key="10">
    <source>
        <dbReference type="HAMAP-Rule" id="MF_00315"/>
    </source>
</evidence>
<dbReference type="Pfam" id="PF02779">
    <property type="entry name" value="Transket_pyr"/>
    <property type="match status" value="1"/>
</dbReference>
<dbReference type="NCBIfam" id="TIGR00204">
    <property type="entry name" value="dxs"/>
    <property type="match status" value="1"/>
</dbReference>